<dbReference type="InParanoid" id="A0A409YM90"/>
<name>A0A409YM90_9AGAR</name>
<evidence type="ECO:0000313" key="2">
    <source>
        <dbReference type="Proteomes" id="UP000284842"/>
    </source>
</evidence>
<gene>
    <name evidence="1" type="ORF">CVT24_010716</name>
</gene>
<reference evidence="1 2" key="1">
    <citation type="journal article" date="2018" name="Evol. Lett.">
        <title>Horizontal gene cluster transfer increased hallucinogenic mushroom diversity.</title>
        <authorList>
            <person name="Reynolds H.T."/>
            <person name="Vijayakumar V."/>
            <person name="Gluck-Thaler E."/>
            <person name="Korotkin H.B."/>
            <person name="Matheny P.B."/>
            <person name="Slot J.C."/>
        </authorList>
    </citation>
    <scope>NUCLEOTIDE SEQUENCE [LARGE SCALE GENOMIC DNA]</scope>
    <source>
        <strain evidence="1 2">2629</strain>
    </source>
</reference>
<protein>
    <submittedName>
        <fullName evidence="1">Uncharacterized protein</fullName>
    </submittedName>
</protein>
<organism evidence="1 2">
    <name type="scientific">Panaeolus cyanescens</name>
    <dbReference type="NCBI Taxonomy" id="181874"/>
    <lineage>
        <taxon>Eukaryota</taxon>
        <taxon>Fungi</taxon>
        <taxon>Dikarya</taxon>
        <taxon>Basidiomycota</taxon>
        <taxon>Agaricomycotina</taxon>
        <taxon>Agaricomycetes</taxon>
        <taxon>Agaricomycetidae</taxon>
        <taxon>Agaricales</taxon>
        <taxon>Agaricineae</taxon>
        <taxon>Galeropsidaceae</taxon>
        <taxon>Panaeolus</taxon>
    </lineage>
</organism>
<dbReference type="EMBL" id="NHTK01000986">
    <property type="protein sequence ID" value="PPR04156.1"/>
    <property type="molecule type" value="Genomic_DNA"/>
</dbReference>
<comment type="caution">
    <text evidence="1">The sequence shown here is derived from an EMBL/GenBank/DDBJ whole genome shotgun (WGS) entry which is preliminary data.</text>
</comment>
<dbReference type="AlphaFoldDB" id="A0A409YM90"/>
<dbReference type="OrthoDB" id="3262196at2759"/>
<sequence length="276" mass="31203">GCRSGTRGLPVLFPSNRKTLPPNWPGAEIIDAIVEKSSGQFIFTATVMKYIGSGLHLPDARLKMVMGDSSNQNDSNHPFAGIDTLYKHIISTSAARDVALHLIAFDRVHSAYGEIISVDWLEDGLRLERGVVYHSLEYFQSLLAILDPPTQLIKFYHASFTDFLCDKDRAGEWYIDIGQEAENFVIIDLEAFIDSNSWEESRFWFIHFCKAMSQANPTERLTQMLEETWLDISSFVPGYKFLQDSGSNAYVLVHFINMRNGTDTARGTSEAFSRQK</sequence>
<evidence type="ECO:0000313" key="1">
    <source>
        <dbReference type="EMBL" id="PPR04156.1"/>
    </source>
</evidence>
<proteinExistence type="predicted"/>
<feature type="non-terminal residue" evidence="1">
    <location>
        <position position="1"/>
    </location>
</feature>
<keyword evidence="2" id="KW-1185">Reference proteome</keyword>
<dbReference type="Proteomes" id="UP000284842">
    <property type="component" value="Unassembled WGS sequence"/>
</dbReference>
<accession>A0A409YM90</accession>